<dbReference type="RefSeq" id="WP_018302287.1">
    <property type="nucleotide sequence ID" value="NZ_KB902283.1"/>
</dbReference>
<dbReference type="InterPro" id="IPR012338">
    <property type="entry name" value="Beta-lactam/transpept-like"/>
</dbReference>
<evidence type="ECO:0000256" key="1">
    <source>
        <dbReference type="ARBA" id="ARBA00038473"/>
    </source>
</evidence>
<dbReference type="eggNOG" id="COG1680">
    <property type="taxonomic scope" value="Bacteria"/>
</dbReference>
<dbReference type="SUPFAM" id="SSF56601">
    <property type="entry name" value="beta-lactamase/transpeptidase-like"/>
    <property type="match status" value="1"/>
</dbReference>
<dbReference type="Pfam" id="PF00144">
    <property type="entry name" value="Beta-lactamase"/>
    <property type="match status" value="1"/>
</dbReference>
<dbReference type="InterPro" id="IPR051478">
    <property type="entry name" value="Beta-lactamase-like_AB/R"/>
</dbReference>
<name>A0A0D0Q6W2_9RHOB</name>
<dbReference type="PATRIC" id="fig|1123501.6.peg.3299"/>
<dbReference type="InterPro" id="IPR001466">
    <property type="entry name" value="Beta-lactam-related"/>
</dbReference>
<dbReference type="STRING" id="1123501.Wenmar_03177"/>
<organism evidence="3 4">
    <name type="scientific">Wenxinia marina DSM 24838</name>
    <dbReference type="NCBI Taxonomy" id="1123501"/>
    <lineage>
        <taxon>Bacteria</taxon>
        <taxon>Pseudomonadati</taxon>
        <taxon>Pseudomonadota</taxon>
        <taxon>Alphaproteobacteria</taxon>
        <taxon>Rhodobacterales</taxon>
        <taxon>Roseobacteraceae</taxon>
        <taxon>Wenxinia</taxon>
    </lineage>
</organism>
<gene>
    <name evidence="3" type="ORF">Wenmar_03177</name>
</gene>
<proteinExistence type="inferred from homology"/>
<sequence>MPSLSESSVAAIEALVRHEVEDKSLPSVSWALTGQDGLLGQGHVVRSGLGTRLDERSLFRIGSVTKTFTAVAVMQQVEQGRIDLDADVSQYLPGFAPENPWAAAPQGPFGTAVTMRKLMSHTAGITREPKSGHYLDSQRPPLAQTVAELADTQLKVDPSTGVMQYSNAGIAVVGAVLEAVTGADYSAYVTQNIFAPLGMDDTHSGIAPGVRDVLAPAMMWTLDGDTPAPVFDLGGSPAGNIFSSTVDMARYMTALLRGGYAPDGTPIVSPASLRQMWQVVGQRPPGYAGGQKGYGLGFGVGQMDGWSSAGHGGAVYGYATQMTLLPEAGLGVTILNTLDFANQISTRLANDLLRVALAGRRMGAAPPPPKAPPPIPADRLDRLPGIYRATDGSETTEIVRRDDRLYLMGEGVPLQIRPVSGDDWVMDGRIYGREADYAHLDLSFPAPGRLSWKGKDWALAPERPDEEVPETIAPHLGTYGPDFNPTYLTWSDGGLKCLIEYFCTHDCEPAGQGRFVMHGLLYEAETLELGAVDEAGRSGIRVGPMFLQRWEA</sequence>
<comment type="caution">
    <text evidence="3">The sequence shown here is derived from an EMBL/GenBank/DDBJ whole genome shotgun (WGS) entry which is preliminary data.</text>
</comment>
<accession>A0A0D0Q6W2</accession>
<protein>
    <submittedName>
        <fullName evidence="3">Beta-lactamase class C and other penicillin binding protein</fullName>
    </submittedName>
</protein>
<reference evidence="3 4" key="1">
    <citation type="submission" date="2013-01" db="EMBL/GenBank/DDBJ databases">
        <authorList>
            <person name="Fiebig A."/>
            <person name="Goeker M."/>
            <person name="Klenk H.-P.P."/>
        </authorList>
    </citation>
    <scope>NUCLEOTIDE SEQUENCE [LARGE SCALE GENOMIC DNA]</scope>
    <source>
        <strain evidence="3 4">DSM 24838</strain>
    </source>
</reference>
<evidence type="ECO:0000259" key="2">
    <source>
        <dbReference type="Pfam" id="PF00144"/>
    </source>
</evidence>
<keyword evidence="4" id="KW-1185">Reference proteome</keyword>
<dbReference type="PANTHER" id="PTHR22935">
    <property type="entry name" value="PENICILLIN-BINDING PROTEIN"/>
    <property type="match status" value="1"/>
</dbReference>
<dbReference type="EMBL" id="AONG01000016">
    <property type="protein sequence ID" value="KIQ68167.1"/>
    <property type="molecule type" value="Genomic_DNA"/>
</dbReference>
<dbReference type="OrthoDB" id="5377981at2"/>
<evidence type="ECO:0000313" key="3">
    <source>
        <dbReference type="EMBL" id="KIQ68167.1"/>
    </source>
</evidence>
<feature type="domain" description="Beta-lactamase-related" evidence="2">
    <location>
        <begin position="13"/>
        <end position="339"/>
    </location>
</feature>
<dbReference type="Proteomes" id="UP000035100">
    <property type="component" value="Unassembled WGS sequence"/>
</dbReference>
<dbReference type="PANTHER" id="PTHR22935:SF95">
    <property type="entry name" value="BETA-LACTAMASE-LIKE 1-RELATED"/>
    <property type="match status" value="1"/>
</dbReference>
<dbReference type="Gene3D" id="3.40.710.10">
    <property type="entry name" value="DD-peptidase/beta-lactamase superfamily"/>
    <property type="match status" value="1"/>
</dbReference>
<evidence type="ECO:0000313" key="4">
    <source>
        <dbReference type="Proteomes" id="UP000035100"/>
    </source>
</evidence>
<comment type="similarity">
    <text evidence="1">Belongs to the beta-lactamase family.</text>
</comment>
<dbReference type="AlphaFoldDB" id="A0A0D0Q6W2"/>